<reference evidence="2" key="1">
    <citation type="submission" date="2017-05" db="EMBL/GenBank/DDBJ databases">
        <title>Complete and WGS of Bordetella genogroups.</title>
        <authorList>
            <person name="Spilker T."/>
            <person name="Lipuma J."/>
        </authorList>
    </citation>
    <scope>NUCLEOTIDE SEQUENCE [LARGE SCALE GENOMIC DNA]</scope>
    <source>
        <strain evidence="2">AU8856</strain>
    </source>
</reference>
<comment type="caution">
    <text evidence="1">The sequence shown here is derived from an EMBL/GenBank/DDBJ whole genome shotgun (WGS) entry which is preliminary data.</text>
</comment>
<organism evidence="1 2">
    <name type="scientific">Bordetella genomosp. 11</name>
    <dbReference type="NCBI Taxonomy" id="1416808"/>
    <lineage>
        <taxon>Bacteria</taxon>
        <taxon>Pseudomonadati</taxon>
        <taxon>Pseudomonadota</taxon>
        <taxon>Betaproteobacteria</taxon>
        <taxon>Burkholderiales</taxon>
        <taxon>Alcaligenaceae</taxon>
        <taxon>Bordetella</taxon>
    </lineage>
</organism>
<keyword evidence="2" id="KW-1185">Reference proteome</keyword>
<name>A0A261UIU3_9BORD</name>
<evidence type="ECO:0008006" key="3">
    <source>
        <dbReference type="Google" id="ProtNLM"/>
    </source>
</evidence>
<dbReference type="OrthoDB" id="9814727at2"/>
<dbReference type="AlphaFoldDB" id="A0A261UIU3"/>
<dbReference type="InterPro" id="IPR021969">
    <property type="entry name" value="DUF3579"/>
</dbReference>
<dbReference type="Pfam" id="PF12112">
    <property type="entry name" value="DUF3579"/>
    <property type="match status" value="1"/>
</dbReference>
<dbReference type="Proteomes" id="UP000215767">
    <property type="component" value="Unassembled WGS sequence"/>
</dbReference>
<evidence type="ECO:0000313" key="2">
    <source>
        <dbReference type="Proteomes" id="UP000215767"/>
    </source>
</evidence>
<dbReference type="EMBL" id="NEVS01000004">
    <property type="protein sequence ID" value="OZI61292.1"/>
    <property type="molecule type" value="Genomic_DNA"/>
</dbReference>
<accession>A0A261UIU3</accession>
<gene>
    <name evidence="1" type="ORF">CAL28_18380</name>
</gene>
<protein>
    <recommendedName>
        <fullName evidence="3">DUF3579 domain-containing protein</fullName>
    </recommendedName>
</protein>
<sequence length="134" mass="15179">MWASFNHIQSASRPTCRELLTDGAPRPSPTAEPTVFRVRQLVILGVTEEGQRFRPSDWAERLAGVMAQFRPPGSAPASPLYYSPYVLPVIVDGYRSVVVDERLRELEPLAWKFVMDFATDNHLKTEEREIAHPS</sequence>
<dbReference type="Gene3D" id="3.30.70.2340">
    <property type="entry name" value="Uncharacterised protein PF12112 family, DUF3579"/>
    <property type="match status" value="1"/>
</dbReference>
<proteinExistence type="predicted"/>
<evidence type="ECO:0000313" key="1">
    <source>
        <dbReference type="EMBL" id="OZI61292.1"/>
    </source>
</evidence>